<name>A0A0E9UE36_ANGAN</name>
<reference evidence="1" key="2">
    <citation type="journal article" date="2015" name="Fish Shellfish Immunol.">
        <title>Early steps in the European eel (Anguilla anguilla)-Vibrio vulnificus interaction in the gills: Role of the RtxA13 toxin.</title>
        <authorList>
            <person name="Callol A."/>
            <person name="Pajuelo D."/>
            <person name="Ebbesson L."/>
            <person name="Teles M."/>
            <person name="MacKenzie S."/>
            <person name="Amaro C."/>
        </authorList>
    </citation>
    <scope>NUCLEOTIDE SEQUENCE</scope>
</reference>
<proteinExistence type="predicted"/>
<dbReference type="EMBL" id="GBXM01044526">
    <property type="protein sequence ID" value="JAH64051.1"/>
    <property type="molecule type" value="Transcribed_RNA"/>
</dbReference>
<accession>A0A0E9UE36</accession>
<organism evidence="1">
    <name type="scientific">Anguilla anguilla</name>
    <name type="common">European freshwater eel</name>
    <name type="synonym">Muraena anguilla</name>
    <dbReference type="NCBI Taxonomy" id="7936"/>
    <lineage>
        <taxon>Eukaryota</taxon>
        <taxon>Metazoa</taxon>
        <taxon>Chordata</taxon>
        <taxon>Craniata</taxon>
        <taxon>Vertebrata</taxon>
        <taxon>Euteleostomi</taxon>
        <taxon>Actinopterygii</taxon>
        <taxon>Neopterygii</taxon>
        <taxon>Teleostei</taxon>
        <taxon>Anguilliformes</taxon>
        <taxon>Anguillidae</taxon>
        <taxon>Anguilla</taxon>
    </lineage>
</organism>
<evidence type="ECO:0000313" key="1">
    <source>
        <dbReference type="EMBL" id="JAH64051.1"/>
    </source>
</evidence>
<sequence>MHPCTQVYKWRA</sequence>
<protein>
    <submittedName>
        <fullName evidence="1">Uncharacterized protein</fullName>
    </submittedName>
</protein>
<reference evidence="1" key="1">
    <citation type="submission" date="2014-11" db="EMBL/GenBank/DDBJ databases">
        <authorList>
            <person name="Amaro Gonzalez C."/>
        </authorList>
    </citation>
    <scope>NUCLEOTIDE SEQUENCE</scope>
</reference>